<dbReference type="InterPro" id="IPR048344">
    <property type="entry name" value="Zw10_middle"/>
</dbReference>
<feature type="compositionally biased region" description="Acidic residues" evidence="2">
    <location>
        <begin position="710"/>
        <end position="731"/>
    </location>
</feature>
<evidence type="ECO:0000256" key="1">
    <source>
        <dbReference type="SAM" id="Coils"/>
    </source>
</evidence>
<feature type="compositionally biased region" description="Polar residues" evidence="2">
    <location>
        <begin position="506"/>
        <end position="526"/>
    </location>
</feature>
<dbReference type="Gene3D" id="1.10.357.150">
    <property type="match status" value="1"/>
</dbReference>
<evidence type="ECO:0000313" key="7">
    <source>
        <dbReference type="Proteomes" id="UP000886653"/>
    </source>
</evidence>
<organism evidence="6 7">
    <name type="scientific">Cronartium quercuum f. sp. fusiforme G11</name>
    <dbReference type="NCBI Taxonomy" id="708437"/>
    <lineage>
        <taxon>Eukaryota</taxon>
        <taxon>Fungi</taxon>
        <taxon>Dikarya</taxon>
        <taxon>Basidiomycota</taxon>
        <taxon>Pucciniomycotina</taxon>
        <taxon>Pucciniomycetes</taxon>
        <taxon>Pucciniales</taxon>
        <taxon>Coleosporiaceae</taxon>
        <taxon>Cronartium</taxon>
    </lineage>
</organism>
<reference evidence="6" key="1">
    <citation type="submission" date="2013-11" db="EMBL/GenBank/DDBJ databases">
        <title>Genome sequence of the fusiform rust pathogen reveals effectors for host alternation and coevolution with pine.</title>
        <authorList>
            <consortium name="DOE Joint Genome Institute"/>
            <person name="Smith K."/>
            <person name="Pendleton A."/>
            <person name="Kubisiak T."/>
            <person name="Anderson C."/>
            <person name="Salamov A."/>
            <person name="Aerts A."/>
            <person name="Riley R."/>
            <person name="Clum A."/>
            <person name="Lindquist E."/>
            <person name="Ence D."/>
            <person name="Campbell M."/>
            <person name="Kronenberg Z."/>
            <person name="Feau N."/>
            <person name="Dhillon B."/>
            <person name="Hamelin R."/>
            <person name="Burleigh J."/>
            <person name="Smith J."/>
            <person name="Yandell M."/>
            <person name="Nelson C."/>
            <person name="Grigoriev I."/>
            <person name="Davis J."/>
        </authorList>
    </citation>
    <scope>NUCLEOTIDE SEQUENCE</scope>
    <source>
        <strain evidence="6">G11</strain>
    </source>
</reference>
<gene>
    <name evidence="6" type="ORF">CROQUDRAFT_660349</name>
</gene>
<evidence type="ECO:0000259" key="4">
    <source>
        <dbReference type="Pfam" id="PF20666"/>
    </source>
</evidence>
<feature type="domain" description="Centromere/kinetochore protein zw10 C-terminal" evidence="4">
    <location>
        <begin position="807"/>
        <end position="933"/>
    </location>
</feature>
<proteinExistence type="predicted"/>
<comment type="caution">
    <text evidence="6">The sequence shown here is derived from an EMBL/GenBank/DDBJ whole genome shotgun (WGS) entry which is preliminary data.</text>
</comment>
<dbReference type="InterPro" id="IPR048343">
    <property type="entry name" value="ZW10_C"/>
</dbReference>
<feature type="region of interest" description="Disordered" evidence="2">
    <location>
        <begin position="1"/>
        <end position="23"/>
    </location>
</feature>
<evidence type="ECO:0000313" key="6">
    <source>
        <dbReference type="EMBL" id="KAG0144181.1"/>
    </source>
</evidence>
<dbReference type="GO" id="GO:0006888">
    <property type="term" value="P:endoplasmic reticulum to Golgi vesicle-mediated transport"/>
    <property type="evidence" value="ECO:0007669"/>
    <property type="project" value="TreeGrafter"/>
</dbReference>
<sequence length="1118" mass="125571">MSSSTNSISQFIQTIGASPSGTTPDTVHLHVKRVEEEINNVKIQIKSLIQSDWSEFNHHWNTGYNLIQNSLKQEKELKRIETDLEEPDDGLIPHLLRNLQSHQELAIQHADLGHVLNITKSLSINFQSLSKLAKLLETGCLDKALDQLNHSKSLIAPQQIRVGDSWLAKRAVNEIKQLEEDLKQRLIDAVRDGITIRTSSSEIKSCSIQIQPIVNSNKEGQNSFNIQWSSAMMALKELSGGGQDQLKKMVTDVIEEIVSPLLLSQGNGKSKFSLKQVAVTEGSTIHLILDLNTSDEESDVYDSLKLLLSTFQAHLFTSDTLLMAFSQIFVTRLQSNLITNYLHSALPSTPHDEPKLSQLPTLLAHTREFESWLCNRHWIMSEDKSCLVLSNWCDQVGVHFAHKLTNKVLETARKEILTTQWESVTVDWLVEFHVEPVLNLPDATLNQSQTSNVGLGLETLSPTISIVDHNPLRNVSSSRSSFDKQTQLFNEPTSVKDSVGFKSLFNFGTNPTQQTNRTTENRSTSPTHRDSTNFRSLFSFGDDVVPNTQFEKTSNPTSSSPTENTISSPELIDRISVRSSPTSASANQQQLDPQILSTSNDESSAAQADEDIDWDLGVDSSNHEADFSTPSLVVSSARQPSKPFQTFDVYAEEVEEDAWGLGDNAMEDQSTSDDRSPSTSTSQVALSQSTDSTPSSSKTNTQHLSNTDDRAEDEEEPDPDGWGFEEEEADVEGNGVMRLRGGMTSTSNSDEEDGWAWNDEPVIDEPAQGLQSSRPINKGASDRSPHEKVNEELSFDSRVSVRPSHILEKMTISKVAQRLMEHARSLVNDANTIESSSFAIECLNSSSTILLRTALDLFDLFRILMPLNHLELLNSIPSLSAQFANDCEWLSKEIKTLDILKINEDVEKLSKDLKALAKKIRDDQLATQRAILMEYLDDAEGFTGTSDSQKYLRCERVCKQVIHTLEQVSHVWKPVMLPSVYFESIGNLIENVLKRILNEIELQNDISEIESKQLNVLCKSLHNLSRLFIRNNSKEKEEEEESLIAKYVPNWFKFCFLSELLEASMADIMWMYQEGLLLEFSINEIIGLIKSLFSDSELRAKNIDILNHHHQQQHHNNK</sequence>
<feature type="coiled-coil region" evidence="1">
    <location>
        <begin position="899"/>
        <end position="926"/>
    </location>
</feature>
<dbReference type="OrthoDB" id="534815at2759"/>
<feature type="domain" description="Centromere/kinetochore protein zw10 middle" evidence="3">
    <location>
        <begin position="221"/>
        <end position="414"/>
    </location>
</feature>
<feature type="compositionally biased region" description="Polar residues" evidence="2">
    <location>
        <begin position="577"/>
        <end position="606"/>
    </location>
</feature>
<dbReference type="PANTHER" id="PTHR12205:SF0">
    <property type="entry name" value="CENTROMERE_KINETOCHORE PROTEIN ZW10 HOMOLOG"/>
    <property type="match status" value="1"/>
</dbReference>
<feature type="region of interest" description="Disordered" evidence="2">
    <location>
        <begin position="660"/>
        <end position="733"/>
    </location>
</feature>
<dbReference type="InterPro" id="IPR046362">
    <property type="entry name" value="Zw10/DSL1_C_sf"/>
</dbReference>
<dbReference type="EMBL" id="MU167301">
    <property type="protein sequence ID" value="KAG0144181.1"/>
    <property type="molecule type" value="Genomic_DNA"/>
</dbReference>
<feature type="region of interest" description="Disordered" evidence="2">
    <location>
        <begin position="766"/>
        <end position="795"/>
    </location>
</feature>
<feature type="region of interest" description="Disordered" evidence="2">
    <location>
        <begin position="506"/>
        <end position="607"/>
    </location>
</feature>
<feature type="domain" description="ZW10 C-terminal helical" evidence="5">
    <location>
        <begin position="958"/>
        <end position="1103"/>
    </location>
</feature>
<keyword evidence="7" id="KW-1185">Reference proteome</keyword>
<feature type="compositionally biased region" description="Low complexity" evidence="2">
    <location>
        <begin position="677"/>
        <end position="701"/>
    </location>
</feature>
<feature type="compositionally biased region" description="Low complexity" evidence="2">
    <location>
        <begin position="553"/>
        <end position="570"/>
    </location>
</feature>
<dbReference type="AlphaFoldDB" id="A0A9P6NIF3"/>
<name>A0A9P6NIF3_9BASI</name>
<dbReference type="Pfam" id="PF20666">
    <property type="entry name" value="ZW10_C"/>
    <property type="match status" value="1"/>
</dbReference>
<dbReference type="Pfam" id="PF20665">
    <property type="entry name" value="Zw10_middle"/>
    <property type="match status" value="1"/>
</dbReference>
<feature type="compositionally biased region" description="Basic and acidic residues" evidence="2">
    <location>
        <begin position="780"/>
        <end position="791"/>
    </location>
</feature>
<dbReference type="Pfam" id="PF22766">
    <property type="entry name" value="ZW10_C2"/>
    <property type="match status" value="1"/>
</dbReference>
<accession>A0A9P6NIF3</accession>
<dbReference type="InterPro" id="IPR055148">
    <property type="entry name" value="ZW10_C_2"/>
</dbReference>
<dbReference type="PANTHER" id="PTHR12205">
    <property type="entry name" value="CENTROMERE/KINETOCHORE PROTEIN ZW10"/>
    <property type="match status" value="1"/>
</dbReference>
<dbReference type="Proteomes" id="UP000886653">
    <property type="component" value="Unassembled WGS sequence"/>
</dbReference>
<dbReference type="GO" id="GO:0005737">
    <property type="term" value="C:cytoplasm"/>
    <property type="evidence" value="ECO:0007669"/>
    <property type="project" value="GOC"/>
</dbReference>
<dbReference type="GO" id="GO:0007094">
    <property type="term" value="P:mitotic spindle assembly checkpoint signaling"/>
    <property type="evidence" value="ECO:0007669"/>
    <property type="project" value="TreeGrafter"/>
</dbReference>
<keyword evidence="1" id="KW-0175">Coiled coil</keyword>
<evidence type="ECO:0000259" key="5">
    <source>
        <dbReference type="Pfam" id="PF22766"/>
    </source>
</evidence>
<evidence type="ECO:0000256" key="2">
    <source>
        <dbReference type="SAM" id="MobiDB-lite"/>
    </source>
</evidence>
<evidence type="ECO:0000259" key="3">
    <source>
        <dbReference type="Pfam" id="PF20665"/>
    </source>
</evidence>
<feature type="region of interest" description="Disordered" evidence="2">
    <location>
        <begin position="738"/>
        <end position="757"/>
    </location>
</feature>
<protein>
    <recommendedName>
        <fullName evidence="8">Retrograde transport protein Dsl1 C-terminal domain-containing protein</fullName>
    </recommendedName>
</protein>
<evidence type="ECO:0008006" key="8">
    <source>
        <dbReference type="Google" id="ProtNLM"/>
    </source>
</evidence>
<dbReference type="GO" id="GO:1990423">
    <property type="term" value="C:RZZ complex"/>
    <property type="evidence" value="ECO:0007669"/>
    <property type="project" value="TreeGrafter"/>
</dbReference>